<keyword evidence="9 12" id="KW-0456">Lyase</keyword>
<dbReference type="GO" id="GO:0006646">
    <property type="term" value="P:phosphatidylethanolamine biosynthetic process"/>
    <property type="evidence" value="ECO:0007669"/>
    <property type="project" value="UniProtKB-UniRule"/>
</dbReference>
<comment type="similarity">
    <text evidence="12">Belongs to the phosphatidylserine decarboxylase family. PSD-B subfamily. Eukaryotic type I sub-subfamily.</text>
</comment>
<feature type="active site" description="Schiff-base intermediate with substrate; via pyruvic acid; for decarboxylase activity" evidence="12">
    <location>
        <position position="656"/>
    </location>
</feature>
<gene>
    <name evidence="12" type="primary">PSD1</name>
    <name evidence="14" type="ORF">Rhopal_005434-T1</name>
</gene>
<evidence type="ECO:0000313" key="14">
    <source>
        <dbReference type="EMBL" id="GJN92404.1"/>
    </source>
</evidence>
<evidence type="ECO:0000256" key="3">
    <source>
        <dbReference type="ARBA" id="ARBA00022692"/>
    </source>
</evidence>
<comment type="subunit">
    <text evidence="12">Heterodimer of a large membrane-associated beta subunit and a small pyruvoyl-containing alpha subunit.</text>
</comment>
<feature type="active site" description="Charge relay system; for autoendoproteolytic cleavage activity" evidence="12">
    <location>
        <position position="271"/>
    </location>
</feature>
<comment type="function">
    <text evidence="12">Catalyzes the formation of phosphatidylethanolamine (PtdEtn) from phosphatidylserine (PtdSer). Plays a central role in phospholipid metabolism and in the interorganelle trafficking of phosphatidylserine.</text>
</comment>
<sequence>MAGAARMPRWSLPALRPRRGVPVRALHASAAPSASTSSPAPPRLRKRDLLLRGPQLLLRGPGLLLRAPKAVWRAPGAARAGTRRLLSTTMRCSREQPPSDRGIEQPRAGPSKQPYEPGHTAEQASGSGRESFASRLRKRWNSTPTKWSPIPVSLGAAVLVVLTFYKQASEKGKEPLPDGAVKVQGPWQVHVIGALPLRSISRLYGLVNSYELPVWFRVPGYKFYSWVFGVNLDECEPSDLTEYRSMSEFFMRRLKPGVRPVADAPLVSPADGRVINFGVIEGGRIASVKGATYSLQALLQGAGDAKIEEGPHGLAPHPHNAEAVSIDEKEFANVNGINYSLGDLIGATGDRTGTDSPRAQTPAPGGPKDASISDREAQQQRDGPKRSLSGDVAVATEIAKAAFEPREGNKLCFSVIYLAPGDYHRFHSPTNWVVERRRHFAGELFSVSPWMVGKLADLFVLNERVALLGRWRYGFFSMVPVGATNVGSIRVNFDSSLRTNSPLRPVTPGTFSEATYANASQMLGGQPLRAGDEIGGFWLGSTIVLVFEAPKSWHWDIQNGQKLQLRPRRERCALPATNDLDEPIHLLKDPLRALLTREPLRALKRLVPLESLRTNSPLRPVTPGTFSEATYANASQMLGGQPLRAGDEIGGFWLGSTIVLVFEAPKSWHWDIQNGQKLQVGQQLGHLE</sequence>
<dbReference type="AlphaFoldDB" id="A0AAV5GT41"/>
<dbReference type="Proteomes" id="UP001342314">
    <property type="component" value="Unassembled WGS sequence"/>
</dbReference>
<feature type="modified residue" description="Pyruvic acid (Ser); by autocatalysis" evidence="12">
    <location>
        <position position="656"/>
    </location>
</feature>
<dbReference type="NCBIfam" id="TIGR00163">
    <property type="entry name" value="PS_decarb"/>
    <property type="match status" value="1"/>
</dbReference>
<comment type="pathway">
    <text evidence="12">Phospholipid metabolism; phosphatidylethanolamine biosynthesis; phosphatidylethanolamine from CDP-diacylglycerol: step 2/2.</text>
</comment>
<comment type="cofactor">
    <cofactor evidence="12">
        <name>pyruvate</name>
        <dbReference type="ChEBI" id="CHEBI:15361"/>
    </cofactor>
    <text evidence="12">Binds 1 pyruvoyl group covalently per subunit.</text>
</comment>
<evidence type="ECO:0000256" key="1">
    <source>
        <dbReference type="ARBA" id="ARBA00005189"/>
    </source>
</evidence>
<dbReference type="Pfam" id="PF02666">
    <property type="entry name" value="PS_Dcarbxylase"/>
    <property type="match status" value="3"/>
</dbReference>
<evidence type="ECO:0000256" key="11">
    <source>
        <dbReference type="ARBA" id="ARBA00023317"/>
    </source>
</evidence>
<comment type="subcellular location">
    <molecule>Phosphatidylserine decarboxylase 1 beta chain</molecule>
    <subcellularLocation>
        <location evidence="12">Mitochondrion inner membrane</location>
        <topology evidence="12">Single-pass membrane protein</topology>
        <orientation evidence="12">Intermembrane side</orientation>
    </subcellularLocation>
</comment>
<keyword evidence="15" id="KW-1185">Reference proteome</keyword>
<organism evidence="14 15">
    <name type="scientific">Rhodotorula paludigena</name>
    <dbReference type="NCBI Taxonomy" id="86838"/>
    <lineage>
        <taxon>Eukaryota</taxon>
        <taxon>Fungi</taxon>
        <taxon>Dikarya</taxon>
        <taxon>Basidiomycota</taxon>
        <taxon>Pucciniomycotina</taxon>
        <taxon>Microbotryomycetes</taxon>
        <taxon>Sporidiobolales</taxon>
        <taxon>Sporidiobolaceae</taxon>
        <taxon>Rhodotorula</taxon>
    </lineage>
</organism>
<keyword evidence="6 12" id="KW-0443">Lipid metabolism</keyword>
<evidence type="ECO:0000256" key="8">
    <source>
        <dbReference type="ARBA" id="ARBA00023209"/>
    </source>
</evidence>
<feature type="chain" id="PRO_5043064642" description="Phosphatidylserine decarboxylase 1 beta chain" evidence="12">
    <location>
        <begin position="1"/>
        <end position="655"/>
    </location>
</feature>
<comment type="caution">
    <text evidence="14">The sequence shown here is derived from an EMBL/GenBank/DDBJ whole genome shotgun (WGS) entry which is preliminary data.</text>
</comment>
<keyword evidence="11 12" id="KW-0670">Pyruvate</keyword>
<dbReference type="GO" id="GO:0005743">
    <property type="term" value="C:mitochondrial inner membrane"/>
    <property type="evidence" value="ECO:0007669"/>
    <property type="project" value="UniProtKB-SubCell"/>
</dbReference>
<evidence type="ECO:0000256" key="2">
    <source>
        <dbReference type="ARBA" id="ARBA00022516"/>
    </source>
</evidence>
<comment type="pathway">
    <text evidence="1">Lipid metabolism.</text>
</comment>
<dbReference type="InterPro" id="IPR003817">
    <property type="entry name" value="PS_Dcarbxylase"/>
</dbReference>
<comment type="catalytic activity">
    <reaction evidence="12">
        <text>a 1,2-diacyl-sn-glycero-3-phospho-L-serine + H(+) = a 1,2-diacyl-sn-glycero-3-phosphoethanolamine + CO2</text>
        <dbReference type="Rhea" id="RHEA:20828"/>
        <dbReference type="ChEBI" id="CHEBI:15378"/>
        <dbReference type="ChEBI" id="CHEBI:16526"/>
        <dbReference type="ChEBI" id="CHEBI:57262"/>
        <dbReference type="ChEBI" id="CHEBI:64612"/>
        <dbReference type="EC" id="4.1.1.65"/>
    </reaction>
</comment>
<evidence type="ECO:0000256" key="13">
    <source>
        <dbReference type="SAM" id="MobiDB-lite"/>
    </source>
</evidence>
<evidence type="ECO:0000256" key="9">
    <source>
        <dbReference type="ARBA" id="ARBA00023239"/>
    </source>
</evidence>
<evidence type="ECO:0000256" key="12">
    <source>
        <dbReference type="HAMAP-Rule" id="MF_03208"/>
    </source>
</evidence>
<evidence type="ECO:0000313" key="15">
    <source>
        <dbReference type="Proteomes" id="UP001342314"/>
    </source>
</evidence>
<comment type="subcellular location">
    <molecule>Phosphatidylserine decarboxylase 1 alpha chain</molecule>
    <subcellularLocation>
        <location evidence="12">Mitochondrion inner membrane</location>
        <topology evidence="12">Peripheral membrane protein</topology>
        <orientation evidence="12">Intermembrane side</orientation>
    </subcellularLocation>
    <text evidence="12">Anchored to the mitochondrial inner membrane through its interaction with the integral membrane beta chain.</text>
</comment>
<keyword evidence="4 12" id="KW-0210">Decarboxylase</keyword>
<feature type="chain" id="PRO_5043064643" description="Phosphatidylserine decarboxylase 1 alpha chain" evidence="12">
    <location>
        <begin position="656"/>
        <end position="688"/>
    </location>
</feature>
<dbReference type="EMBL" id="BQKY01000011">
    <property type="protein sequence ID" value="GJN92404.1"/>
    <property type="molecule type" value="Genomic_DNA"/>
</dbReference>
<keyword evidence="5 12" id="KW-1133">Transmembrane helix</keyword>
<dbReference type="PANTHER" id="PTHR10067">
    <property type="entry name" value="PHOSPHATIDYLSERINE DECARBOXYLASE"/>
    <property type="match status" value="1"/>
</dbReference>
<feature type="active site" description="Charge relay system; for autoendoproteolytic cleavage activity" evidence="12">
    <location>
        <position position="656"/>
    </location>
</feature>
<dbReference type="HAMAP" id="MF_03208">
    <property type="entry name" value="PS_decarb_PSD_B_type1_euk"/>
    <property type="match status" value="1"/>
</dbReference>
<keyword evidence="2 12" id="KW-0444">Lipid biosynthesis</keyword>
<name>A0AAV5GT41_9BASI</name>
<keyword evidence="12" id="KW-0496">Mitochondrion</keyword>
<evidence type="ECO:0000256" key="6">
    <source>
        <dbReference type="ARBA" id="ARBA00023098"/>
    </source>
</evidence>
<dbReference type="PANTHER" id="PTHR10067:SF6">
    <property type="entry name" value="PHOSPHATIDYLSERINE DECARBOXYLASE PROENZYME, MITOCHONDRIAL"/>
    <property type="match status" value="1"/>
</dbReference>
<dbReference type="InterPro" id="IPR033661">
    <property type="entry name" value="PSD_type1_euk"/>
</dbReference>
<comment type="PTM">
    <text evidence="12">Is synthesized initially as an inactive proenzyme. Formation of the active enzyme involves a self-maturation process in which the active site pyruvoyl group is generated from an internal serine residue via an autocatalytic post-translational modification. Two non-identical subunits are generated from the proenzyme in this reaction, and the pyruvate is formed at the N-terminus of the alpha chain, which is derived from the carboxyl end of the proenzyme. The autoendoproteolytic cleavage occurs by a canonical serine protease mechanism, in which the side chain hydroxyl group of the serine supplies its oxygen atom to form the C-terminus of the beta chain, while the remainder of the serine residue undergoes an oxidative deamination to produce ammonia and the pyruvoyl prosthetic group on the alpha chain. During this reaction, the Ser that is part of the protease active site of the proenzyme becomes the pyruvoyl prosthetic group, which constitutes an essential element of the active site of the mature decarboxylase.</text>
</comment>
<evidence type="ECO:0000256" key="4">
    <source>
        <dbReference type="ARBA" id="ARBA00022793"/>
    </source>
</evidence>
<feature type="region of interest" description="Disordered" evidence="13">
    <location>
        <begin position="76"/>
        <end position="135"/>
    </location>
</feature>
<feature type="compositionally biased region" description="Basic and acidic residues" evidence="13">
    <location>
        <begin position="92"/>
        <end position="104"/>
    </location>
</feature>
<evidence type="ECO:0000256" key="5">
    <source>
        <dbReference type="ARBA" id="ARBA00022989"/>
    </source>
</evidence>
<accession>A0AAV5GT41</accession>
<feature type="topological domain" description="Mitochondrial intermembrane" evidence="12">
    <location>
        <begin position="166"/>
        <end position="688"/>
    </location>
</feature>
<feature type="region of interest" description="Disordered" evidence="13">
    <location>
        <begin position="348"/>
        <end position="390"/>
    </location>
</feature>
<feature type="active site" description="Charge relay system; for autoendoproteolytic cleavage activity" evidence="12">
    <location>
        <position position="427"/>
    </location>
</feature>
<keyword evidence="7 12" id="KW-0472">Membrane</keyword>
<evidence type="ECO:0000256" key="10">
    <source>
        <dbReference type="ARBA" id="ARBA00023264"/>
    </source>
</evidence>
<proteinExistence type="inferred from homology"/>
<dbReference type="InterPro" id="IPR033177">
    <property type="entry name" value="PSD-B"/>
</dbReference>
<protein>
    <recommendedName>
        <fullName evidence="12">Phosphatidylserine decarboxylase proenzyme 1, mitochondrial</fullName>
        <ecNumber evidence="12">4.1.1.65</ecNumber>
    </recommendedName>
    <component>
        <recommendedName>
            <fullName evidence="12">Phosphatidylserine decarboxylase 1 beta chain</fullName>
        </recommendedName>
    </component>
    <component>
        <recommendedName>
            <fullName evidence="12">Phosphatidylserine decarboxylase 1 alpha chain</fullName>
        </recommendedName>
    </component>
</protein>
<feature type="compositionally biased region" description="Basic and acidic residues" evidence="13">
    <location>
        <begin position="371"/>
        <end position="385"/>
    </location>
</feature>
<dbReference type="EC" id="4.1.1.65" evidence="12"/>
<dbReference type="GO" id="GO:0004609">
    <property type="term" value="F:phosphatidylserine decarboxylase activity"/>
    <property type="evidence" value="ECO:0007669"/>
    <property type="project" value="UniProtKB-UniRule"/>
</dbReference>
<dbReference type="GO" id="GO:0016540">
    <property type="term" value="P:protein autoprocessing"/>
    <property type="evidence" value="ECO:0007669"/>
    <property type="project" value="UniProtKB-UniRule"/>
</dbReference>
<feature type="topological domain" description="Mitochondrial matrix" evidence="12">
    <location>
        <begin position="1"/>
        <end position="146"/>
    </location>
</feature>
<keyword evidence="10 12" id="KW-1208">Phospholipid metabolism</keyword>
<keyword evidence="12" id="KW-0865">Zymogen</keyword>
<feature type="site" description="Cleavage (non-hydrolytic); by autocatalysis" evidence="12">
    <location>
        <begin position="655"/>
        <end position="656"/>
    </location>
</feature>
<reference evidence="14 15" key="1">
    <citation type="submission" date="2021-12" db="EMBL/GenBank/DDBJ databases">
        <title>High titer production of polyol ester of fatty acids by Rhodotorula paludigena BS15 towards product separation-free biomass refinery.</title>
        <authorList>
            <person name="Mano J."/>
            <person name="Ono H."/>
            <person name="Tanaka T."/>
            <person name="Naito K."/>
            <person name="Sushida H."/>
            <person name="Ike M."/>
            <person name="Tokuyasu K."/>
            <person name="Kitaoka M."/>
        </authorList>
    </citation>
    <scope>NUCLEOTIDE SEQUENCE [LARGE SCALE GENOMIC DNA]</scope>
    <source>
        <strain evidence="14 15">BS15</strain>
    </source>
</reference>
<keyword evidence="12" id="KW-0999">Mitochondrion inner membrane</keyword>
<keyword evidence="8 12" id="KW-0594">Phospholipid biosynthesis</keyword>
<evidence type="ECO:0000256" key="7">
    <source>
        <dbReference type="ARBA" id="ARBA00023136"/>
    </source>
</evidence>
<keyword evidence="3 12" id="KW-0812">Transmembrane</keyword>